<sequence>MGRPSKRTQNKKQAIKISLENIVLHLQELEKDKLRKQLSRASYDIVAIKQRKLLNLKRTIKRLKDPVLKKANQIASRKSMLKRLQDPVIKNANKVASRKSMLKRLQDPVIKNANKVASVKNR</sequence>
<evidence type="ECO:0000313" key="2">
    <source>
        <dbReference type="Proteomes" id="UP000478052"/>
    </source>
</evidence>
<dbReference type="AlphaFoldDB" id="A0A6G0VMH5"/>
<evidence type="ECO:0000313" key="1">
    <source>
        <dbReference type="EMBL" id="KAF0695889.1"/>
    </source>
</evidence>
<dbReference type="OrthoDB" id="6641919at2759"/>
<keyword evidence="2" id="KW-1185">Reference proteome</keyword>
<proteinExistence type="predicted"/>
<gene>
    <name evidence="1" type="ORF">FWK35_00033810</name>
</gene>
<accession>A0A6G0VMH5</accession>
<protein>
    <submittedName>
        <fullName evidence="1">ELKS/Rab6-interacting/CAST family member 1-like</fullName>
    </submittedName>
</protein>
<dbReference type="Proteomes" id="UP000478052">
    <property type="component" value="Unassembled WGS sequence"/>
</dbReference>
<organism evidence="1 2">
    <name type="scientific">Aphis craccivora</name>
    <name type="common">Cowpea aphid</name>
    <dbReference type="NCBI Taxonomy" id="307492"/>
    <lineage>
        <taxon>Eukaryota</taxon>
        <taxon>Metazoa</taxon>
        <taxon>Ecdysozoa</taxon>
        <taxon>Arthropoda</taxon>
        <taxon>Hexapoda</taxon>
        <taxon>Insecta</taxon>
        <taxon>Pterygota</taxon>
        <taxon>Neoptera</taxon>
        <taxon>Paraneoptera</taxon>
        <taxon>Hemiptera</taxon>
        <taxon>Sternorrhyncha</taxon>
        <taxon>Aphidomorpha</taxon>
        <taxon>Aphidoidea</taxon>
        <taxon>Aphididae</taxon>
        <taxon>Aphidini</taxon>
        <taxon>Aphis</taxon>
        <taxon>Aphis</taxon>
    </lineage>
</organism>
<comment type="caution">
    <text evidence="1">The sequence shown here is derived from an EMBL/GenBank/DDBJ whole genome shotgun (WGS) entry which is preliminary data.</text>
</comment>
<name>A0A6G0VMH5_APHCR</name>
<reference evidence="1 2" key="1">
    <citation type="submission" date="2019-08" db="EMBL/GenBank/DDBJ databases">
        <title>Whole genome of Aphis craccivora.</title>
        <authorList>
            <person name="Voronova N.V."/>
            <person name="Shulinski R.S."/>
            <person name="Bandarenka Y.V."/>
            <person name="Zhorov D.G."/>
            <person name="Warner D."/>
        </authorList>
    </citation>
    <scope>NUCLEOTIDE SEQUENCE [LARGE SCALE GENOMIC DNA]</scope>
    <source>
        <strain evidence="1">180601</strain>
        <tissue evidence="1">Whole Body</tissue>
    </source>
</reference>
<dbReference type="EMBL" id="VUJU01015222">
    <property type="protein sequence ID" value="KAF0695889.1"/>
    <property type="molecule type" value="Genomic_DNA"/>
</dbReference>